<protein>
    <submittedName>
        <fullName evidence="2">Cyclin-domain-containing protein</fullName>
    </submittedName>
</protein>
<dbReference type="GO" id="GO:0000307">
    <property type="term" value="C:cyclin-dependent protein kinase holoenzyme complex"/>
    <property type="evidence" value="ECO:0007669"/>
    <property type="project" value="TreeGrafter"/>
</dbReference>
<proteinExistence type="predicted"/>
<dbReference type="GO" id="GO:0019901">
    <property type="term" value="F:protein kinase binding"/>
    <property type="evidence" value="ECO:0007669"/>
    <property type="project" value="InterPro"/>
</dbReference>
<sequence>MVDTQPHTEPPSEANPACPPKAPNPCSDGMLEAKEKENLGDKSDFMLDLTSEDWDLDSATATSAVKLLIATVQALADFTGDVPPTPPISGPSTPSSFKVLDSQRSPPQSDPRFPLSPVSPVSPIAHNGHAIEAVSMPSPEAHRDEPISPAESATVQRAAISRRFFLKSVPPFSLSEYLMRIHHYCPHSPGVYLAAAAYVHRLCVSDMLVPATSKTIHRLCLAAIRVASKAFEDHKWSQDRVAKVGGVSRKELKSLEINLCFLLDFDLFLRVEDLKKRVFLLQQAARQGMTIKKRLSDGFRMRLPVREQG</sequence>
<dbReference type="SUPFAM" id="SSF47954">
    <property type="entry name" value="Cyclin-like"/>
    <property type="match status" value="1"/>
</dbReference>
<evidence type="ECO:0000313" key="3">
    <source>
        <dbReference type="Proteomes" id="UP000799439"/>
    </source>
</evidence>
<dbReference type="PANTHER" id="PTHR15615:SF32">
    <property type="entry name" value="PROTEIN KINASE COMPLEX COMPONENT, PUTATIVE (AFU_ORTHOLOGUE AFUA_2G07660)-RELATED"/>
    <property type="match status" value="1"/>
</dbReference>
<dbReference type="Gene3D" id="1.10.472.10">
    <property type="entry name" value="Cyclin-like"/>
    <property type="match status" value="1"/>
</dbReference>
<evidence type="ECO:0000256" key="1">
    <source>
        <dbReference type="SAM" id="MobiDB-lite"/>
    </source>
</evidence>
<dbReference type="CDD" id="cd20558">
    <property type="entry name" value="CYCLIN_ScPCL7-like"/>
    <property type="match status" value="1"/>
</dbReference>
<comment type="caution">
    <text evidence="2">The sequence shown here is derived from an EMBL/GenBank/DDBJ whole genome shotgun (WGS) entry which is preliminary data.</text>
</comment>
<dbReference type="InterPro" id="IPR036915">
    <property type="entry name" value="Cyclin-like_sf"/>
</dbReference>
<dbReference type="GO" id="GO:0005634">
    <property type="term" value="C:nucleus"/>
    <property type="evidence" value="ECO:0007669"/>
    <property type="project" value="TreeGrafter"/>
</dbReference>
<dbReference type="AlphaFoldDB" id="A0A9P4MGC9"/>
<dbReference type="InterPro" id="IPR013922">
    <property type="entry name" value="Cyclin_PHO80-like"/>
</dbReference>
<name>A0A9P4MGC9_9PEZI</name>
<keyword evidence="3" id="KW-1185">Reference proteome</keyword>
<gene>
    <name evidence="2" type="ORF">K461DRAFT_269098</name>
</gene>
<dbReference type="EMBL" id="ML996087">
    <property type="protein sequence ID" value="KAF2152022.1"/>
    <property type="molecule type" value="Genomic_DNA"/>
</dbReference>
<dbReference type="Pfam" id="PF08613">
    <property type="entry name" value="Cyclin"/>
    <property type="match status" value="1"/>
</dbReference>
<feature type="region of interest" description="Disordered" evidence="1">
    <location>
        <begin position="1"/>
        <end position="30"/>
    </location>
</feature>
<accession>A0A9P4MGC9</accession>
<reference evidence="2" key="1">
    <citation type="journal article" date="2020" name="Stud. Mycol.">
        <title>101 Dothideomycetes genomes: a test case for predicting lifestyles and emergence of pathogens.</title>
        <authorList>
            <person name="Haridas S."/>
            <person name="Albert R."/>
            <person name="Binder M."/>
            <person name="Bloem J."/>
            <person name="Labutti K."/>
            <person name="Salamov A."/>
            <person name="Andreopoulos B."/>
            <person name="Baker S."/>
            <person name="Barry K."/>
            <person name="Bills G."/>
            <person name="Bluhm B."/>
            <person name="Cannon C."/>
            <person name="Castanera R."/>
            <person name="Culley D."/>
            <person name="Daum C."/>
            <person name="Ezra D."/>
            <person name="Gonzalez J."/>
            <person name="Henrissat B."/>
            <person name="Kuo A."/>
            <person name="Liang C."/>
            <person name="Lipzen A."/>
            <person name="Lutzoni F."/>
            <person name="Magnuson J."/>
            <person name="Mondo S."/>
            <person name="Nolan M."/>
            <person name="Ohm R."/>
            <person name="Pangilinan J."/>
            <person name="Park H.-J."/>
            <person name="Ramirez L."/>
            <person name="Alfaro M."/>
            <person name="Sun H."/>
            <person name="Tritt A."/>
            <person name="Yoshinaga Y."/>
            <person name="Zwiers L.-H."/>
            <person name="Turgeon B."/>
            <person name="Goodwin S."/>
            <person name="Spatafora J."/>
            <person name="Crous P."/>
            <person name="Grigoriev I."/>
        </authorList>
    </citation>
    <scope>NUCLEOTIDE SEQUENCE</scope>
    <source>
        <strain evidence="2">CBS 260.36</strain>
    </source>
</reference>
<dbReference type="Proteomes" id="UP000799439">
    <property type="component" value="Unassembled WGS sequence"/>
</dbReference>
<dbReference type="OrthoDB" id="5304883at2759"/>
<evidence type="ECO:0000313" key="2">
    <source>
        <dbReference type="EMBL" id="KAF2152022.1"/>
    </source>
</evidence>
<dbReference type="PANTHER" id="PTHR15615">
    <property type="match status" value="1"/>
</dbReference>
<dbReference type="GO" id="GO:0016538">
    <property type="term" value="F:cyclin-dependent protein serine/threonine kinase regulator activity"/>
    <property type="evidence" value="ECO:0007669"/>
    <property type="project" value="TreeGrafter"/>
</dbReference>
<organism evidence="2 3">
    <name type="scientific">Myriangium duriaei CBS 260.36</name>
    <dbReference type="NCBI Taxonomy" id="1168546"/>
    <lineage>
        <taxon>Eukaryota</taxon>
        <taxon>Fungi</taxon>
        <taxon>Dikarya</taxon>
        <taxon>Ascomycota</taxon>
        <taxon>Pezizomycotina</taxon>
        <taxon>Dothideomycetes</taxon>
        <taxon>Dothideomycetidae</taxon>
        <taxon>Myriangiales</taxon>
        <taxon>Myriangiaceae</taxon>
        <taxon>Myriangium</taxon>
    </lineage>
</organism>
<feature type="region of interest" description="Disordered" evidence="1">
    <location>
        <begin position="82"/>
        <end position="114"/>
    </location>
</feature>